<evidence type="ECO:0000313" key="10">
    <source>
        <dbReference type="Proteomes" id="UP000232875"/>
    </source>
</evidence>
<feature type="transmembrane region" description="Helical" evidence="7">
    <location>
        <begin position="161"/>
        <end position="179"/>
    </location>
</feature>
<feature type="transmembrane region" description="Helical" evidence="7">
    <location>
        <begin position="191"/>
        <end position="211"/>
    </location>
</feature>
<feature type="transmembrane region" description="Helical" evidence="7">
    <location>
        <begin position="360"/>
        <end position="379"/>
    </location>
</feature>
<keyword evidence="10" id="KW-1185">Reference proteome</keyword>
<evidence type="ECO:0000256" key="2">
    <source>
        <dbReference type="ARBA" id="ARBA00022448"/>
    </source>
</evidence>
<keyword evidence="3 7" id="KW-0812">Transmembrane</keyword>
<evidence type="ECO:0000256" key="3">
    <source>
        <dbReference type="ARBA" id="ARBA00022692"/>
    </source>
</evidence>
<dbReference type="InterPro" id="IPR011701">
    <property type="entry name" value="MFS"/>
</dbReference>
<evidence type="ECO:0000259" key="8">
    <source>
        <dbReference type="PROSITE" id="PS50850"/>
    </source>
</evidence>
<dbReference type="PANTHER" id="PTHR43791:SF85">
    <property type="entry name" value="TRANSPORTER, PUTATIVE (AFU_ORTHOLOGUE AFUA_6G00710)-RELATED"/>
    <property type="match status" value="1"/>
</dbReference>
<feature type="domain" description="Major facilitator superfamily (MFS) profile" evidence="8">
    <location>
        <begin position="50"/>
        <end position="502"/>
    </location>
</feature>
<dbReference type="GO" id="GO:0022857">
    <property type="term" value="F:transmembrane transporter activity"/>
    <property type="evidence" value="ECO:0007669"/>
    <property type="project" value="InterPro"/>
</dbReference>
<keyword evidence="4 7" id="KW-1133">Transmembrane helix</keyword>
<protein>
    <recommendedName>
        <fullName evidence="8">Major facilitator superfamily (MFS) profile domain-containing protein</fullName>
    </recommendedName>
</protein>
<dbReference type="STRING" id="2020962.A0A2N1JFZ7"/>
<dbReference type="Pfam" id="PF07690">
    <property type="entry name" value="MFS_1"/>
    <property type="match status" value="1"/>
</dbReference>
<dbReference type="GO" id="GO:0016020">
    <property type="term" value="C:membrane"/>
    <property type="evidence" value="ECO:0007669"/>
    <property type="project" value="UniProtKB-SubCell"/>
</dbReference>
<proteinExistence type="predicted"/>
<dbReference type="FunFam" id="1.20.1250.20:FF:000018">
    <property type="entry name" value="MFS transporter permease"/>
    <property type="match status" value="1"/>
</dbReference>
<dbReference type="FunFam" id="1.20.1250.20:FF:000013">
    <property type="entry name" value="MFS general substrate transporter"/>
    <property type="match status" value="1"/>
</dbReference>
<dbReference type="PROSITE" id="PS50850">
    <property type="entry name" value="MFS"/>
    <property type="match status" value="1"/>
</dbReference>
<dbReference type="InterPro" id="IPR020846">
    <property type="entry name" value="MFS_dom"/>
</dbReference>
<evidence type="ECO:0000256" key="5">
    <source>
        <dbReference type="ARBA" id="ARBA00023136"/>
    </source>
</evidence>
<evidence type="ECO:0000256" key="6">
    <source>
        <dbReference type="SAM" id="MobiDB-lite"/>
    </source>
</evidence>
<keyword evidence="5 7" id="KW-0472">Membrane</keyword>
<dbReference type="Gene3D" id="1.20.1250.20">
    <property type="entry name" value="MFS general substrate transporter like domains"/>
    <property type="match status" value="2"/>
</dbReference>
<feature type="transmembrane region" description="Helical" evidence="7">
    <location>
        <begin position="130"/>
        <end position="149"/>
    </location>
</feature>
<feature type="transmembrane region" description="Helical" evidence="7">
    <location>
        <begin position="410"/>
        <end position="432"/>
    </location>
</feature>
<dbReference type="PANTHER" id="PTHR43791">
    <property type="entry name" value="PERMEASE-RELATED"/>
    <property type="match status" value="1"/>
</dbReference>
<accession>A0A2N1JFZ7</accession>
<comment type="subcellular location">
    <subcellularLocation>
        <location evidence="1">Membrane</location>
        <topology evidence="1">Multi-pass membrane protein</topology>
    </subcellularLocation>
</comment>
<sequence length="541" mass="60685">MRKKASSVTDYMHEPSMDEYDEKRPLRDTMSPEEYARHERSLRWKIDIQIVPLCTLLYFLSFLDRTNIAQAKITGLMPSKDYPPPGKPDHSLNLRPETNDYEIALTVLYPPYILLEIPANLMLKYVGASLWLPFLITAWGIVSTLQGIVSSRTGLYINRAFLGAAEAGILPGIAVYLTFFYKPRELQLRQAIFFTGASLSGAFSGLLAAAIGKMEDMAGLGGWQWIFILEGIFTVLVGVVCFFLLPDNADKCFWLTPIERQIAQERLQHPDMRYKLRPALQEAVEKTDAGMQDEVAAPVPARSTAVRDAIRTFIDPVVWTLCFAGFCTGINLYSIAYFSPTIVQQINNYSSVRAKLMSCPPYAVSFVYSVIIAFVSDYFQLRFITALPGMLLTLIGFVVIYACTEGMERYGGLIILSAGVFSLPPVLFAWLANNSSGHYKRATGLGLLMVFTNCGGLASTWLFGSTEGPKYVRGLATNVALAALGTLLVFVIEAFIWIERKKRDTGKRDHLVTDLKQKYHWSGDQIREYLGDDHPEYYLEM</sequence>
<feature type="transmembrane region" description="Helical" evidence="7">
    <location>
        <begin position="444"/>
        <end position="463"/>
    </location>
</feature>
<dbReference type="Proteomes" id="UP000232875">
    <property type="component" value="Unassembled WGS sequence"/>
</dbReference>
<reference evidence="9 10" key="1">
    <citation type="submission" date="2017-10" db="EMBL/GenBank/DDBJ databases">
        <title>A novel species of cold-tolerant Malassezia isolated from bats.</title>
        <authorList>
            <person name="Lorch J.M."/>
            <person name="Palmer J.M."/>
            <person name="Vanderwolf K.J."/>
            <person name="Schmidt K.Z."/>
            <person name="Verant M.L."/>
            <person name="Weller T.J."/>
            <person name="Blehert D.S."/>
        </authorList>
    </citation>
    <scope>NUCLEOTIDE SEQUENCE [LARGE SCALE GENOMIC DNA]</scope>
    <source>
        <strain evidence="9 10">NWHC:44797-103</strain>
    </source>
</reference>
<organism evidence="9 10">
    <name type="scientific">Malassezia vespertilionis</name>
    <dbReference type="NCBI Taxonomy" id="2020962"/>
    <lineage>
        <taxon>Eukaryota</taxon>
        <taxon>Fungi</taxon>
        <taxon>Dikarya</taxon>
        <taxon>Basidiomycota</taxon>
        <taxon>Ustilaginomycotina</taxon>
        <taxon>Malasseziomycetes</taxon>
        <taxon>Malasseziales</taxon>
        <taxon>Malasseziaceae</taxon>
        <taxon>Malassezia</taxon>
    </lineage>
</organism>
<evidence type="ECO:0000256" key="1">
    <source>
        <dbReference type="ARBA" id="ARBA00004141"/>
    </source>
</evidence>
<evidence type="ECO:0000256" key="4">
    <source>
        <dbReference type="ARBA" id="ARBA00022989"/>
    </source>
</evidence>
<feature type="transmembrane region" description="Helical" evidence="7">
    <location>
        <begin position="475"/>
        <end position="498"/>
    </location>
</feature>
<dbReference type="EMBL" id="KZ454987">
    <property type="protein sequence ID" value="PKI85459.1"/>
    <property type="molecule type" value="Genomic_DNA"/>
</dbReference>
<feature type="region of interest" description="Disordered" evidence="6">
    <location>
        <begin position="1"/>
        <end position="25"/>
    </location>
</feature>
<evidence type="ECO:0000256" key="7">
    <source>
        <dbReference type="SAM" id="Phobius"/>
    </source>
</evidence>
<keyword evidence="2" id="KW-0813">Transport</keyword>
<dbReference type="OrthoDB" id="9971669at2759"/>
<gene>
    <name evidence="9" type="ORF">MVES_000337</name>
</gene>
<name>A0A2N1JFZ7_9BASI</name>
<dbReference type="InterPro" id="IPR036259">
    <property type="entry name" value="MFS_trans_sf"/>
</dbReference>
<dbReference type="AlphaFoldDB" id="A0A2N1JFZ7"/>
<dbReference type="SUPFAM" id="SSF103473">
    <property type="entry name" value="MFS general substrate transporter"/>
    <property type="match status" value="1"/>
</dbReference>
<feature type="transmembrane region" description="Helical" evidence="7">
    <location>
        <begin position="386"/>
        <end position="404"/>
    </location>
</feature>
<feature type="transmembrane region" description="Helical" evidence="7">
    <location>
        <begin position="223"/>
        <end position="245"/>
    </location>
</feature>
<evidence type="ECO:0000313" key="9">
    <source>
        <dbReference type="EMBL" id="PKI85459.1"/>
    </source>
</evidence>
<feature type="transmembrane region" description="Helical" evidence="7">
    <location>
        <begin position="317"/>
        <end position="340"/>
    </location>
</feature>
<feature type="compositionally biased region" description="Basic and acidic residues" evidence="6">
    <location>
        <begin position="11"/>
        <end position="25"/>
    </location>
</feature>